<accession>A0ABZ3D2G9</accession>
<keyword evidence="18" id="KW-1185">Reference proteome</keyword>
<evidence type="ECO:0000256" key="4">
    <source>
        <dbReference type="ARBA" id="ARBA00012268"/>
    </source>
</evidence>
<evidence type="ECO:0000256" key="2">
    <source>
        <dbReference type="ARBA" id="ARBA00005199"/>
    </source>
</evidence>
<dbReference type="Proteomes" id="UP001449795">
    <property type="component" value="Chromosome"/>
</dbReference>
<feature type="compositionally biased region" description="Basic and acidic residues" evidence="15">
    <location>
        <begin position="575"/>
        <end position="584"/>
    </location>
</feature>
<evidence type="ECO:0000256" key="8">
    <source>
        <dbReference type="ARBA" id="ARBA00023277"/>
    </source>
</evidence>
<keyword evidence="9 14" id="KW-0326">Glycosidase</keyword>
<dbReference type="Gene3D" id="1.10.10.760">
    <property type="entry name" value="E-set domains of sugar-utilizing enzymes"/>
    <property type="match status" value="1"/>
</dbReference>
<keyword evidence="6" id="KW-0963">Cytoplasm</keyword>
<keyword evidence="7 14" id="KW-0378">Hydrolase</keyword>
<comment type="similarity">
    <text evidence="3 14">Belongs to the glycosyl hydrolase 13 family.</text>
</comment>
<evidence type="ECO:0000256" key="15">
    <source>
        <dbReference type="SAM" id="MobiDB-lite"/>
    </source>
</evidence>
<sequence>MRTTHAFACTFGATVIAPHWTRFRFWAPSCNHVTLEIEGASPLPMTAEGAGWFVAEAPCGAGARYRYRVAPDLAVPDPASRAQPDDVQGPSMVVDPRAYDWTADERRGLPWRGLPWEQAVIYEIHVGAADGFRGVRALLPRLAALGVTAIELMPLSEFPGGRNWGYDGVLPYAPESAYGTPDDLKALVDHAHALGMMVFLDVVYNHFGPDGNFIAAYAAPFFRADRPTPWGAAIDFRQQAVRTYFTENALYWLMEYRFDGLRLDAVHAIADREWLLELAARVRARVEADRHVHLILENEHNDVGLLQSGFDAQWNDDGHNAAHVLLTGEHEGYYRNFADEPIIHLARVLGQGFAFQGQFFPTLGRPRGMPSGSLPPSAFVLFLQNHDQIGNRAMGERLTVLADPDALRACYGLLLLGPQIPLLFMGEEWGSRRPFLFFTSHKPELGQIVRDGRRREFAAFSHFADPTLRETIPDPNAPETFAASRLDESEAETADGRAWLDLTGRLLRLRAHHIVPRLRGAHAMGASPIGPAAVAARWRMGDGAILSIALNLGADPVAPPGWVAGRVLHRSAPAGHDHGHDHSPNHHHAGAAVPPNGLVVCLDDIAHG</sequence>
<protein>
    <recommendedName>
        <fullName evidence="5 13">Malto-oligosyltrehalose trehalohydrolase</fullName>
        <shortName evidence="14">MTHase</shortName>
        <ecNumber evidence="4 13">3.2.1.141</ecNumber>
    </recommendedName>
    <alternativeName>
        <fullName evidence="11 14">4-alpha-D-((1-&gt;4)-alpha-D-glucano)trehalose trehalohydrolase</fullName>
    </alternativeName>
    <alternativeName>
        <fullName evidence="10 14">Maltooligosyl trehalose trehalohydrolase</fullName>
    </alternativeName>
</protein>
<evidence type="ECO:0000256" key="3">
    <source>
        <dbReference type="ARBA" id="ARBA00008061"/>
    </source>
</evidence>
<dbReference type="SMART" id="SM00642">
    <property type="entry name" value="Aamy"/>
    <property type="match status" value="1"/>
</dbReference>
<dbReference type="Pfam" id="PF00128">
    <property type="entry name" value="Alpha-amylase"/>
    <property type="match status" value="1"/>
</dbReference>
<evidence type="ECO:0000256" key="5">
    <source>
        <dbReference type="ARBA" id="ARBA00015938"/>
    </source>
</evidence>
<evidence type="ECO:0000313" key="18">
    <source>
        <dbReference type="Proteomes" id="UP001449795"/>
    </source>
</evidence>
<dbReference type="CDD" id="cd11325">
    <property type="entry name" value="AmyAc_GTHase"/>
    <property type="match status" value="1"/>
</dbReference>
<evidence type="ECO:0000259" key="16">
    <source>
        <dbReference type="SMART" id="SM00642"/>
    </source>
</evidence>
<dbReference type="InterPro" id="IPR012768">
    <property type="entry name" value="Trehalose_TreZ"/>
</dbReference>
<dbReference type="PANTHER" id="PTHR43651:SF11">
    <property type="entry name" value="MALTO-OLIGOSYLTREHALOSE TREHALOHYDROLASE"/>
    <property type="match status" value="1"/>
</dbReference>
<dbReference type="NCBIfam" id="TIGR02402">
    <property type="entry name" value="trehalose_TreZ"/>
    <property type="match status" value="1"/>
</dbReference>
<keyword evidence="8" id="KW-0119">Carbohydrate metabolism</keyword>
<dbReference type="CDD" id="cd02853">
    <property type="entry name" value="E_set_MTHase_like_N"/>
    <property type="match status" value="1"/>
</dbReference>
<evidence type="ECO:0000256" key="11">
    <source>
        <dbReference type="ARBA" id="ARBA00033284"/>
    </source>
</evidence>
<dbReference type="RefSeq" id="WP_342627695.1">
    <property type="nucleotide sequence ID" value="NZ_CP152276.1"/>
</dbReference>
<evidence type="ECO:0000256" key="9">
    <source>
        <dbReference type="ARBA" id="ARBA00023295"/>
    </source>
</evidence>
<dbReference type="EC" id="3.2.1.141" evidence="4 13"/>
<dbReference type="InterPro" id="IPR044901">
    <property type="entry name" value="Trehalose_TreZ_E-set_sf"/>
</dbReference>
<dbReference type="PIRSF" id="PIRSF006337">
    <property type="entry name" value="Trehalose_TreZ"/>
    <property type="match status" value="1"/>
</dbReference>
<dbReference type="Pfam" id="PF11941">
    <property type="entry name" value="DUF3459"/>
    <property type="match status" value="1"/>
</dbReference>
<comment type="catalytic activity">
    <reaction evidence="12 14">
        <text>hydrolysis of (1-&gt;4)-alpha-D-glucosidic linkage in 4-alpha-D-[(1-&gt;4)-alpha-D-glucanosyl]n trehalose to yield trehalose and (1-&gt;4)-alpha-D-glucan.</text>
        <dbReference type="EC" id="3.2.1.141"/>
    </reaction>
</comment>
<feature type="domain" description="Glycosyl hydrolase family 13 catalytic" evidence="16">
    <location>
        <begin position="123"/>
        <end position="454"/>
    </location>
</feature>
<dbReference type="SUPFAM" id="SSF51445">
    <property type="entry name" value="(Trans)glycosidases"/>
    <property type="match status" value="1"/>
</dbReference>
<dbReference type="InterPro" id="IPR017853">
    <property type="entry name" value="GH"/>
</dbReference>
<evidence type="ECO:0000256" key="13">
    <source>
        <dbReference type="NCBIfam" id="TIGR02402"/>
    </source>
</evidence>
<dbReference type="InterPro" id="IPR013783">
    <property type="entry name" value="Ig-like_fold"/>
</dbReference>
<dbReference type="InterPro" id="IPR022567">
    <property type="entry name" value="DUF3459"/>
</dbReference>
<dbReference type="Gene3D" id="3.20.20.80">
    <property type="entry name" value="Glycosidases"/>
    <property type="match status" value="1"/>
</dbReference>
<proteinExistence type="inferred from homology"/>
<name>A0ABZ3D2G9_9PROT</name>
<dbReference type="SUPFAM" id="SSF81296">
    <property type="entry name" value="E set domains"/>
    <property type="match status" value="1"/>
</dbReference>
<dbReference type="InterPro" id="IPR014756">
    <property type="entry name" value="Ig_E-set"/>
</dbReference>
<evidence type="ECO:0000313" key="17">
    <source>
        <dbReference type="EMBL" id="XAE41865.1"/>
    </source>
</evidence>
<dbReference type="Gene3D" id="2.60.40.10">
    <property type="entry name" value="Immunoglobulins"/>
    <property type="match status" value="1"/>
</dbReference>
<evidence type="ECO:0000256" key="6">
    <source>
        <dbReference type="ARBA" id="ARBA00022490"/>
    </source>
</evidence>
<feature type="region of interest" description="Disordered" evidence="15">
    <location>
        <begin position="571"/>
        <end position="593"/>
    </location>
</feature>
<reference evidence="17 18" key="1">
    <citation type="submission" date="2024-04" db="EMBL/GenBank/DDBJ databases">
        <title>Complete genome sequence of Nguyenibacter vanlangesis HBCM-1154, a strain capable of nitrogen fixation, IAA production, and phosphorus solubilization isolated from sugarcane soil.</title>
        <authorList>
            <person name="MY HANH P."/>
        </authorList>
    </citation>
    <scope>NUCLEOTIDE SEQUENCE [LARGE SCALE GENOMIC DNA]</scope>
    <source>
        <strain evidence="17 18">HBCM 1154</strain>
    </source>
</reference>
<evidence type="ECO:0000256" key="14">
    <source>
        <dbReference type="PIRNR" id="PIRNR006337"/>
    </source>
</evidence>
<dbReference type="GO" id="GO:0033942">
    <property type="term" value="F:4-alpha-D-(1-&gt;4)-alpha-D-glucanotrehalose trehalohydrolase activity"/>
    <property type="evidence" value="ECO:0007669"/>
    <property type="project" value="UniProtKB-EC"/>
</dbReference>
<evidence type="ECO:0000256" key="10">
    <source>
        <dbReference type="ARBA" id="ARBA00032057"/>
    </source>
</evidence>
<evidence type="ECO:0000256" key="1">
    <source>
        <dbReference type="ARBA" id="ARBA00004496"/>
    </source>
</evidence>
<comment type="subcellular location">
    <subcellularLocation>
        <location evidence="1">Cytoplasm</location>
    </subcellularLocation>
</comment>
<dbReference type="InterPro" id="IPR006047">
    <property type="entry name" value="GH13_cat_dom"/>
</dbReference>
<dbReference type="PANTHER" id="PTHR43651">
    <property type="entry name" value="1,4-ALPHA-GLUCAN-BRANCHING ENZYME"/>
    <property type="match status" value="1"/>
</dbReference>
<gene>
    <name evidence="17" type="primary">treZ</name>
    <name evidence="17" type="ORF">AAC691_16520</name>
</gene>
<dbReference type="EMBL" id="CP152276">
    <property type="protein sequence ID" value="XAE41865.1"/>
    <property type="molecule type" value="Genomic_DNA"/>
</dbReference>
<comment type="pathway">
    <text evidence="2 14">Glycan biosynthesis; trehalose biosynthesis.</text>
</comment>
<organism evidence="17 18">
    <name type="scientific">Nguyenibacter vanlangensis</name>
    <dbReference type="NCBI Taxonomy" id="1216886"/>
    <lineage>
        <taxon>Bacteria</taxon>
        <taxon>Pseudomonadati</taxon>
        <taxon>Pseudomonadota</taxon>
        <taxon>Alphaproteobacteria</taxon>
        <taxon>Acetobacterales</taxon>
        <taxon>Acetobacteraceae</taxon>
        <taxon>Nguyenibacter</taxon>
    </lineage>
</organism>
<evidence type="ECO:0000256" key="12">
    <source>
        <dbReference type="ARBA" id="ARBA00034013"/>
    </source>
</evidence>
<evidence type="ECO:0000256" key="7">
    <source>
        <dbReference type="ARBA" id="ARBA00022801"/>
    </source>
</evidence>